<evidence type="ECO:0000313" key="2">
    <source>
        <dbReference type="EMBL" id="CAL5227090.1"/>
    </source>
</evidence>
<proteinExistence type="predicted"/>
<name>A0ABP1G4D7_9CHLO</name>
<dbReference type="EMBL" id="CAXHTA020000017">
    <property type="protein sequence ID" value="CAL5227090.1"/>
    <property type="molecule type" value="Genomic_DNA"/>
</dbReference>
<gene>
    <name evidence="2" type="primary">g9996</name>
    <name evidence="2" type="ORF">VP750_LOCUS8996</name>
</gene>
<reference evidence="2 3" key="1">
    <citation type="submission" date="2024-06" db="EMBL/GenBank/DDBJ databases">
        <authorList>
            <person name="Kraege A."/>
            <person name="Thomma B."/>
        </authorList>
    </citation>
    <scope>NUCLEOTIDE SEQUENCE [LARGE SCALE GENOMIC DNA]</scope>
</reference>
<dbReference type="SUPFAM" id="SSF52047">
    <property type="entry name" value="RNI-like"/>
    <property type="match status" value="1"/>
</dbReference>
<evidence type="ECO:0000256" key="1">
    <source>
        <dbReference type="ARBA" id="ARBA00004430"/>
    </source>
</evidence>
<protein>
    <submittedName>
        <fullName evidence="2">G9996 protein</fullName>
    </submittedName>
</protein>
<comment type="caution">
    <text evidence="2">The sequence shown here is derived from an EMBL/GenBank/DDBJ whole genome shotgun (WGS) entry which is preliminary data.</text>
</comment>
<organism evidence="2 3">
    <name type="scientific">Coccomyxa viridis</name>
    <dbReference type="NCBI Taxonomy" id="1274662"/>
    <lineage>
        <taxon>Eukaryota</taxon>
        <taxon>Viridiplantae</taxon>
        <taxon>Chlorophyta</taxon>
        <taxon>core chlorophytes</taxon>
        <taxon>Trebouxiophyceae</taxon>
        <taxon>Trebouxiophyceae incertae sedis</taxon>
        <taxon>Coccomyxaceae</taxon>
        <taxon>Coccomyxa</taxon>
    </lineage>
</organism>
<sequence length="237" mass="26192">MRVFTGHLEALELGCPDGMYGNIPNPWPRVGELTRLEFNKCFPSLPDLRRTPFLKKLSFHKCDRITGVTMSHLSSATSLETLLFDGIASFSKSTTRGLESALGELGSLKTLRFPESIEITKEMVGTVAQLTELRALDMWSMWMLKQLRILTLNKGKFDDEGLRVLNGLTKLRSLELRFCNGITMAGLGDVVVPLSQQSLAFVDVTGCQNIPVQSAFDLAQNMGVTGCWINNGSYSVP</sequence>
<keyword evidence="3" id="KW-1185">Reference proteome</keyword>
<dbReference type="Proteomes" id="UP001497392">
    <property type="component" value="Unassembled WGS sequence"/>
</dbReference>
<dbReference type="Gene3D" id="3.80.10.10">
    <property type="entry name" value="Ribonuclease Inhibitor"/>
    <property type="match status" value="1"/>
</dbReference>
<accession>A0ABP1G4D7</accession>
<evidence type="ECO:0000313" key="3">
    <source>
        <dbReference type="Proteomes" id="UP001497392"/>
    </source>
</evidence>
<comment type="subcellular location">
    <subcellularLocation>
        <location evidence="1">Cytoplasm</location>
        <location evidence="1">Cytoskeleton</location>
        <location evidence="1">Cilium axoneme</location>
    </subcellularLocation>
</comment>
<dbReference type="InterPro" id="IPR032675">
    <property type="entry name" value="LRR_dom_sf"/>
</dbReference>